<dbReference type="HOGENOM" id="CLU_1114080_0_0_9"/>
<keyword evidence="1" id="KW-0812">Transmembrane</keyword>
<proteinExistence type="predicted"/>
<protein>
    <submittedName>
        <fullName evidence="2">Putative lipoprotein</fullName>
    </submittedName>
</protein>
<gene>
    <name evidence="2" type="ordered locus">BCG9842_B2516</name>
</gene>
<feature type="transmembrane region" description="Helical" evidence="1">
    <location>
        <begin position="31"/>
        <end position="49"/>
    </location>
</feature>
<evidence type="ECO:0000313" key="3">
    <source>
        <dbReference type="Proteomes" id="UP000006744"/>
    </source>
</evidence>
<dbReference type="KEGG" id="bcg:BCG9842_B2516"/>
<dbReference type="EMBL" id="CP001186">
    <property type="protein sequence ID" value="ACK94509.1"/>
    <property type="molecule type" value="Genomic_DNA"/>
</dbReference>
<accession>B7IJI9</accession>
<reference evidence="2 3" key="1">
    <citation type="submission" date="2008-10" db="EMBL/GenBank/DDBJ databases">
        <title>Genome sequence of Bacillus cereus G9842.</title>
        <authorList>
            <person name="Dodson R.J."/>
            <person name="Durkin A.S."/>
            <person name="Rosovitz M.J."/>
            <person name="Rasko D.A."/>
            <person name="Hoffmaster A."/>
            <person name="Ravel J."/>
            <person name="Sutton G."/>
        </authorList>
    </citation>
    <scope>NUCLEOTIDE SEQUENCE [LARGE SCALE GENOMIC DNA]</scope>
    <source>
        <strain evidence="2 3">G9842</strain>
    </source>
</reference>
<organism evidence="2 3">
    <name type="scientific">Bacillus cereus (strain G9842)</name>
    <dbReference type="NCBI Taxonomy" id="405531"/>
    <lineage>
        <taxon>Bacteria</taxon>
        <taxon>Bacillati</taxon>
        <taxon>Bacillota</taxon>
        <taxon>Bacilli</taxon>
        <taxon>Bacillales</taxon>
        <taxon>Bacillaceae</taxon>
        <taxon>Bacillus</taxon>
        <taxon>Bacillus cereus group</taxon>
    </lineage>
</organism>
<keyword evidence="2" id="KW-0449">Lipoprotein</keyword>
<keyword evidence="1" id="KW-0472">Membrane</keyword>
<feature type="transmembrane region" description="Helical" evidence="1">
    <location>
        <begin position="61"/>
        <end position="79"/>
    </location>
</feature>
<sequence>MLSPPLLKIQKFELYINYMHVSSVSQYFQSFFFRLYAVFSSFSILLTLHKINADLHISLKDFYLFPYSCKIIPMFYFLIQKGITMKSLIKTTCTALLFTGILTGCNSNTTPKQEKSALEKNAMHYGEIVKNEYYRATVENAKFEKIDEERRLTTRVMINNVRDDGQTIDLSEIKYFIQDEKTGQKYEGKAHPIGDEHYKNVPHEFSLTTDVVFELKTSPKDLNNMYLYIDSKAAPLTNTYWKLDNLVSK</sequence>
<keyword evidence="1" id="KW-1133">Transmembrane helix</keyword>
<evidence type="ECO:0000313" key="2">
    <source>
        <dbReference type="EMBL" id="ACK94509.1"/>
    </source>
</evidence>
<dbReference type="Proteomes" id="UP000006744">
    <property type="component" value="Chromosome"/>
</dbReference>
<evidence type="ECO:0000256" key="1">
    <source>
        <dbReference type="SAM" id="Phobius"/>
    </source>
</evidence>
<name>B7IJI9_BACC2</name>
<dbReference type="AlphaFoldDB" id="B7IJI9"/>